<evidence type="ECO:0000313" key="3">
    <source>
        <dbReference type="Proteomes" id="UP000283090"/>
    </source>
</evidence>
<dbReference type="VEuPathDB" id="FungiDB:DFL_009691"/>
<dbReference type="AlphaFoldDB" id="A0A436ZSE0"/>
<dbReference type="RefSeq" id="XP_067487388.1">
    <property type="nucleotide sequence ID" value="XM_067639617.1"/>
</dbReference>
<feature type="region of interest" description="Disordered" evidence="1">
    <location>
        <begin position="1"/>
        <end position="79"/>
    </location>
</feature>
<dbReference type="OrthoDB" id="5387100at2759"/>
<name>A0A436ZSE0_ARTFL</name>
<gene>
    <name evidence="2" type="ORF">DFL_009691</name>
</gene>
<sequence length="79" mass="8424">MSQKTNGDLLDFGQDIKRMSADNITPPDTASKPREESTATGKPASGLETHPRSTGFFNVKSGSAAAAARRREDKSDGKE</sequence>
<feature type="compositionally biased region" description="Basic and acidic residues" evidence="1">
    <location>
        <begin position="69"/>
        <end position="79"/>
    </location>
</feature>
<proteinExistence type="predicted"/>
<reference evidence="2 3" key="1">
    <citation type="submission" date="2019-01" db="EMBL/GenBank/DDBJ databases">
        <title>Intercellular communication is required for trap formation in the nematode-trapping fungus Duddingtonia flagrans.</title>
        <authorList>
            <person name="Youssar L."/>
            <person name="Wernet V."/>
            <person name="Hensel N."/>
            <person name="Hildebrandt H.-G."/>
            <person name="Fischer R."/>
        </authorList>
    </citation>
    <scope>NUCLEOTIDE SEQUENCE [LARGE SCALE GENOMIC DNA]</scope>
    <source>
        <strain evidence="2 3">CBS H-5679</strain>
    </source>
</reference>
<evidence type="ECO:0000256" key="1">
    <source>
        <dbReference type="SAM" id="MobiDB-lite"/>
    </source>
</evidence>
<comment type="caution">
    <text evidence="2">The sequence shown here is derived from an EMBL/GenBank/DDBJ whole genome shotgun (WGS) entry which is preliminary data.</text>
</comment>
<dbReference type="Proteomes" id="UP000283090">
    <property type="component" value="Unassembled WGS sequence"/>
</dbReference>
<evidence type="ECO:0000313" key="2">
    <source>
        <dbReference type="EMBL" id="RVD81844.1"/>
    </source>
</evidence>
<dbReference type="EMBL" id="SAEB01000012">
    <property type="protein sequence ID" value="RVD81844.1"/>
    <property type="molecule type" value="Genomic_DNA"/>
</dbReference>
<organism evidence="2 3">
    <name type="scientific">Arthrobotrys flagrans</name>
    <name type="common">Nematode-trapping fungus</name>
    <name type="synonym">Trichothecium flagrans</name>
    <dbReference type="NCBI Taxonomy" id="97331"/>
    <lineage>
        <taxon>Eukaryota</taxon>
        <taxon>Fungi</taxon>
        <taxon>Dikarya</taxon>
        <taxon>Ascomycota</taxon>
        <taxon>Pezizomycotina</taxon>
        <taxon>Orbiliomycetes</taxon>
        <taxon>Orbiliales</taxon>
        <taxon>Orbiliaceae</taxon>
        <taxon>Arthrobotrys</taxon>
    </lineage>
</organism>
<dbReference type="GeneID" id="93592002"/>
<keyword evidence="3" id="KW-1185">Reference proteome</keyword>
<accession>A0A436ZSE0</accession>
<protein>
    <submittedName>
        <fullName evidence="2">Uncharacterized protein</fullName>
    </submittedName>
</protein>